<dbReference type="PANTHER" id="PTHR34693:SF2">
    <property type="entry name" value="DUF3602 DOMAIN-CONTAINING PROTEIN"/>
    <property type="match status" value="1"/>
</dbReference>
<evidence type="ECO:0000313" key="3">
    <source>
        <dbReference type="Proteomes" id="UP001412239"/>
    </source>
</evidence>
<name>A0A292PVF8_9PEZI</name>
<accession>A0A292PVF8</accession>
<dbReference type="AlphaFoldDB" id="A0A292PVF8"/>
<gene>
    <name evidence="2" type="ORF">GSTUAT00005440001</name>
</gene>
<evidence type="ECO:0000313" key="2">
    <source>
        <dbReference type="EMBL" id="CUS10473.1"/>
    </source>
</evidence>
<reference evidence="2" key="1">
    <citation type="submission" date="2015-10" db="EMBL/GenBank/DDBJ databases">
        <authorList>
            <person name="Regsiter A."/>
            <person name="william w."/>
        </authorList>
    </citation>
    <scope>NUCLEOTIDE SEQUENCE</scope>
    <source>
        <strain evidence="2">Montdore</strain>
    </source>
</reference>
<dbReference type="InterPro" id="IPR053203">
    <property type="entry name" value="Cisplatin_resist-associated"/>
</dbReference>
<feature type="region of interest" description="Disordered" evidence="1">
    <location>
        <begin position="117"/>
        <end position="147"/>
    </location>
</feature>
<dbReference type="Proteomes" id="UP001412239">
    <property type="component" value="Unassembled WGS sequence"/>
</dbReference>
<dbReference type="InterPro" id="IPR022024">
    <property type="entry name" value="DUF3602"/>
</dbReference>
<keyword evidence="3" id="KW-1185">Reference proteome</keyword>
<dbReference type="PANTHER" id="PTHR34693">
    <property type="entry name" value="PROTEIN PAR32"/>
    <property type="match status" value="1"/>
</dbReference>
<organism evidence="2 3">
    <name type="scientific">Tuber aestivum</name>
    <name type="common">summer truffle</name>
    <dbReference type="NCBI Taxonomy" id="59557"/>
    <lineage>
        <taxon>Eukaryota</taxon>
        <taxon>Fungi</taxon>
        <taxon>Dikarya</taxon>
        <taxon>Ascomycota</taxon>
        <taxon>Pezizomycotina</taxon>
        <taxon>Pezizomycetes</taxon>
        <taxon>Pezizales</taxon>
        <taxon>Tuberaceae</taxon>
        <taxon>Tuber</taxon>
    </lineage>
</organism>
<sequence>MPFQITEDTPIHGAGSYYHAGRGGAGNYRRLPSTSSLPAAVATALPATATPPNSRVFFGGRGGAGNIKPKSERAMFSFDEELERDRLFHEHHAPVYSIGRGGAGNIVPSEAIATRSHYSVSPAGSPDSSPRSSTSSAGSSPRFSSHSLRSGADKVWESIARIFLLDLELLESKRRVFNN</sequence>
<dbReference type="EMBL" id="LN891047">
    <property type="protein sequence ID" value="CUS10473.1"/>
    <property type="molecule type" value="Genomic_DNA"/>
</dbReference>
<proteinExistence type="predicted"/>
<feature type="compositionally biased region" description="Low complexity" evidence="1">
    <location>
        <begin position="121"/>
        <end position="147"/>
    </location>
</feature>
<dbReference type="Pfam" id="PF12223">
    <property type="entry name" value="DUF3602"/>
    <property type="match status" value="1"/>
</dbReference>
<evidence type="ECO:0000256" key="1">
    <source>
        <dbReference type="SAM" id="MobiDB-lite"/>
    </source>
</evidence>
<protein>
    <submittedName>
        <fullName evidence="2">Uncharacterized protein</fullName>
    </submittedName>
</protein>